<dbReference type="PANTHER" id="PTHR30296">
    <property type="entry name" value="UNCHARACTERIZED PROTEIN YKGE"/>
    <property type="match status" value="1"/>
</dbReference>
<dbReference type="OrthoDB" id="9770306at2"/>
<reference evidence="2 3" key="1">
    <citation type="submission" date="2019-05" db="EMBL/GenBank/DDBJ databases">
        <title>Panacibacter sp. strain 17mud1-8 Genome sequencing and assembly.</title>
        <authorList>
            <person name="Chhetri G."/>
        </authorList>
    </citation>
    <scope>NUCLEOTIDE SEQUENCE [LARGE SCALE GENOMIC DNA]</scope>
    <source>
        <strain evidence="2 3">17mud1-8</strain>
    </source>
</reference>
<accession>A0A4U3L0H3</accession>
<dbReference type="Proteomes" id="UP000305848">
    <property type="component" value="Unassembled WGS sequence"/>
</dbReference>
<feature type="domain" description="Cysteine-rich" evidence="1">
    <location>
        <begin position="128"/>
        <end position="212"/>
    </location>
</feature>
<sequence length="234" mass="25833">MNVSIFIPCFIDQLYPSVAFNMVKVLEKVGCKVHYNANQTCCGQPAFNAGFWEESKAVCAKFLKDFEGSDYIVAPSASCAGFVRNYYNKLFTKGEAASVQSRIYEFSEFMVKVLKVEDVGARFFAKATYHDSCAGLREIGIKSEPRQLLSKVEGLQLIEMNDVETCCGFGGTFAVKFEPISIAMADQKITNASATDAHYIISTDMSCLMHLDGCIKNKKSGLKVLHLADVLANF</sequence>
<dbReference type="RefSeq" id="WP_137261911.1">
    <property type="nucleotide sequence ID" value="NZ_SZQL01000008.1"/>
</dbReference>
<feature type="domain" description="Cysteine-rich" evidence="1">
    <location>
        <begin position="3"/>
        <end position="82"/>
    </location>
</feature>
<dbReference type="GO" id="GO:0005829">
    <property type="term" value="C:cytosol"/>
    <property type="evidence" value="ECO:0007669"/>
    <property type="project" value="TreeGrafter"/>
</dbReference>
<evidence type="ECO:0000313" key="3">
    <source>
        <dbReference type="Proteomes" id="UP000305848"/>
    </source>
</evidence>
<protein>
    <submittedName>
        <fullName evidence="2">(Fe-S)-binding protein</fullName>
    </submittedName>
</protein>
<name>A0A4U3L0H3_9BACT</name>
<dbReference type="Pfam" id="PF02754">
    <property type="entry name" value="CCG"/>
    <property type="match status" value="2"/>
</dbReference>
<dbReference type="AlphaFoldDB" id="A0A4U3L0H3"/>
<dbReference type="InterPro" id="IPR004017">
    <property type="entry name" value="Cys_rich_dom"/>
</dbReference>
<evidence type="ECO:0000259" key="1">
    <source>
        <dbReference type="Pfam" id="PF02754"/>
    </source>
</evidence>
<dbReference type="GO" id="GO:0016491">
    <property type="term" value="F:oxidoreductase activity"/>
    <property type="evidence" value="ECO:0007669"/>
    <property type="project" value="UniProtKB-ARBA"/>
</dbReference>
<organism evidence="2 3">
    <name type="scientific">Ilyomonas limi</name>
    <dbReference type="NCBI Taxonomy" id="2575867"/>
    <lineage>
        <taxon>Bacteria</taxon>
        <taxon>Pseudomonadati</taxon>
        <taxon>Bacteroidota</taxon>
        <taxon>Chitinophagia</taxon>
        <taxon>Chitinophagales</taxon>
        <taxon>Chitinophagaceae</taxon>
        <taxon>Ilyomonas</taxon>
    </lineage>
</organism>
<keyword evidence="3" id="KW-1185">Reference proteome</keyword>
<evidence type="ECO:0000313" key="2">
    <source>
        <dbReference type="EMBL" id="TKK68232.1"/>
    </source>
</evidence>
<comment type="caution">
    <text evidence="2">The sequence shown here is derived from an EMBL/GenBank/DDBJ whole genome shotgun (WGS) entry which is preliminary data.</text>
</comment>
<proteinExistence type="predicted"/>
<dbReference type="EMBL" id="SZQL01000008">
    <property type="protein sequence ID" value="TKK68232.1"/>
    <property type="molecule type" value="Genomic_DNA"/>
</dbReference>
<gene>
    <name evidence="2" type="ORF">FC093_11395</name>
</gene>
<dbReference type="PANTHER" id="PTHR30296:SF0">
    <property type="entry name" value="LACTATE UTILIZATION PROTEIN A"/>
    <property type="match status" value="1"/>
</dbReference>